<evidence type="ECO:0000256" key="1">
    <source>
        <dbReference type="SAM" id="MobiDB-lite"/>
    </source>
</evidence>
<dbReference type="Proteomes" id="UP000762676">
    <property type="component" value="Unassembled WGS sequence"/>
</dbReference>
<reference evidence="2 3" key="1">
    <citation type="journal article" date="2021" name="Elife">
        <title>Chloroplast acquisition without the gene transfer in kleptoplastic sea slugs, Plakobranchus ocellatus.</title>
        <authorList>
            <person name="Maeda T."/>
            <person name="Takahashi S."/>
            <person name="Yoshida T."/>
            <person name="Shimamura S."/>
            <person name="Takaki Y."/>
            <person name="Nagai Y."/>
            <person name="Toyoda A."/>
            <person name="Suzuki Y."/>
            <person name="Arimoto A."/>
            <person name="Ishii H."/>
            <person name="Satoh N."/>
            <person name="Nishiyama T."/>
            <person name="Hasebe M."/>
            <person name="Maruyama T."/>
            <person name="Minagawa J."/>
            <person name="Obokata J."/>
            <person name="Shigenobu S."/>
        </authorList>
    </citation>
    <scope>NUCLEOTIDE SEQUENCE [LARGE SCALE GENOMIC DNA]</scope>
</reference>
<keyword evidence="3" id="KW-1185">Reference proteome</keyword>
<protein>
    <submittedName>
        <fullName evidence="2">Carbohydrate sulfotransferase 1-like</fullName>
    </submittedName>
</protein>
<feature type="compositionally biased region" description="Basic and acidic residues" evidence="1">
    <location>
        <begin position="357"/>
        <end position="374"/>
    </location>
</feature>
<evidence type="ECO:0000313" key="2">
    <source>
        <dbReference type="EMBL" id="GFR58348.1"/>
    </source>
</evidence>
<dbReference type="Pfam" id="PF13469">
    <property type="entry name" value="Sulfotransfer_3"/>
    <property type="match status" value="1"/>
</dbReference>
<dbReference type="AlphaFoldDB" id="A0AAV4EBM4"/>
<proteinExistence type="predicted"/>
<dbReference type="PANTHER" id="PTHR10704">
    <property type="entry name" value="CARBOHYDRATE SULFOTRANSFERASE"/>
    <property type="match status" value="1"/>
</dbReference>
<dbReference type="InterPro" id="IPR051135">
    <property type="entry name" value="Gal/GlcNAc/GalNAc_ST"/>
</dbReference>
<dbReference type="GO" id="GO:0006044">
    <property type="term" value="P:N-acetylglucosamine metabolic process"/>
    <property type="evidence" value="ECO:0007669"/>
    <property type="project" value="TreeGrafter"/>
</dbReference>
<comment type="caution">
    <text evidence="2">The sequence shown here is derived from an EMBL/GenBank/DDBJ whole genome shotgun (WGS) entry which is preliminary data.</text>
</comment>
<organism evidence="2 3">
    <name type="scientific">Elysia marginata</name>
    <dbReference type="NCBI Taxonomy" id="1093978"/>
    <lineage>
        <taxon>Eukaryota</taxon>
        <taxon>Metazoa</taxon>
        <taxon>Spiralia</taxon>
        <taxon>Lophotrochozoa</taxon>
        <taxon>Mollusca</taxon>
        <taxon>Gastropoda</taxon>
        <taxon>Heterobranchia</taxon>
        <taxon>Euthyneura</taxon>
        <taxon>Panpulmonata</taxon>
        <taxon>Sacoglossa</taxon>
        <taxon>Placobranchoidea</taxon>
        <taxon>Plakobranchidae</taxon>
        <taxon>Elysia</taxon>
    </lineage>
</organism>
<dbReference type="PANTHER" id="PTHR10704:SF44">
    <property type="entry name" value="LD35051P-RELATED"/>
    <property type="match status" value="1"/>
</dbReference>
<accession>A0AAV4EBM4</accession>
<dbReference type="Gene3D" id="3.40.50.300">
    <property type="entry name" value="P-loop containing nucleotide triphosphate hydrolases"/>
    <property type="match status" value="1"/>
</dbReference>
<evidence type="ECO:0000313" key="3">
    <source>
        <dbReference type="Proteomes" id="UP000762676"/>
    </source>
</evidence>
<dbReference type="SUPFAM" id="SSF52540">
    <property type="entry name" value="P-loop containing nucleoside triphosphate hydrolases"/>
    <property type="match status" value="1"/>
</dbReference>
<gene>
    <name evidence="2" type="ORF">ElyMa_000026800</name>
</gene>
<feature type="compositionally biased region" description="Polar residues" evidence="1">
    <location>
        <begin position="310"/>
        <end position="321"/>
    </location>
</feature>
<dbReference type="EMBL" id="BMAT01000042">
    <property type="protein sequence ID" value="GFR58348.1"/>
    <property type="molecule type" value="Genomic_DNA"/>
</dbReference>
<name>A0AAV4EBM4_9GAST</name>
<feature type="compositionally biased region" description="Basic and acidic residues" evidence="1">
    <location>
        <begin position="322"/>
        <end position="335"/>
    </location>
</feature>
<dbReference type="GO" id="GO:0001517">
    <property type="term" value="F:N-acetylglucosamine 6-O-sulfotransferase activity"/>
    <property type="evidence" value="ECO:0007669"/>
    <property type="project" value="TreeGrafter"/>
</dbReference>
<dbReference type="InterPro" id="IPR027417">
    <property type="entry name" value="P-loop_NTPase"/>
</dbReference>
<sequence>MRSIRSRCMSALLFVLLNILVFFAVRHFFTTGMPYGSVLRAVTTLSLENPEKSEKRDATNREPVKKKQQTLLVTFGRSGSSFTSDIIAHNEEVFYTFEPLSFFTRPHERASVPRHLLTEDYEDFARRIIESYLTCSFDLDTLKSLANSHLRNSNSTKDFASCFEATNHTGIEHLNCYIQLVQNCTNHRMTLVKTIRFPVKYAKDLMARHPELKIIYLIRDPRATLHSQAKVFESFRLPEDIVNVSSLHCHWLGEDLVHLQQLRDKFPGRVKVVRYEHGVIDPQGYAAEIYQFLGLPVTQDLKELITYKTSPEAKSTKSKQSTKVEKHPMKKDSHELSFQPCKADNVASIKPVTKPELPNKKDQKKNEADAKSKPSNENNLKKKKQATSESEPKKKGQKKNIAAEAKSEFPNEFKELKDVNGSLSDRQRLGLAAFGRPPEPKNETAEALQELKHCTHANLEELIKLRRKAQRSFNYGTRRANPMMAMEHWRYELDFEVTRIIDSQCGAFYPVLGYRMLTAKIEQENTAEVNLVVAPMTEGII</sequence>
<feature type="region of interest" description="Disordered" evidence="1">
    <location>
        <begin position="310"/>
        <end position="413"/>
    </location>
</feature>
<dbReference type="GO" id="GO:0006790">
    <property type="term" value="P:sulfur compound metabolic process"/>
    <property type="evidence" value="ECO:0007669"/>
    <property type="project" value="TreeGrafter"/>
</dbReference>